<reference evidence="7 8" key="1">
    <citation type="submission" date="2016-10" db="EMBL/GenBank/DDBJ databases">
        <authorList>
            <person name="de Groot N.N."/>
        </authorList>
    </citation>
    <scope>NUCLEOTIDE SEQUENCE [LARGE SCALE GENOMIC DNA]</scope>
    <source>
        <strain evidence="7 8">CGMCC 1.11156</strain>
    </source>
</reference>
<dbReference type="InterPro" id="IPR009057">
    <property type="entry name" value="Homeodomain-like_sf"/>
</dbReference>
<evidence type="ECO:0000313" key="7">
    <source>
        <dbReference type="EMBL" id="SFI67491.1"/>
    </source>
</evidence>
<dbReference type="SUPFAM" id="SSF46689">
    <property type="entry name" value="Homeodomain-like"/>
    <property type="match status" value="1"/>
</dbReference>
<dbReference type="Proteomes" id="UP000198649">
    <property type="component" value="Unassembled WGS sequence"/>
</dbReference>
<feature type="domain" description="HTH tetR-type" evidence="6">
    <location>
        <begin position="26"/>
        <end position="86"/>
    </location>
</feature>
<dbReference type="InterPro" id="IPR001647">
    <property type="entry name" value="HTH_TetR"/>
</dbReference>
<feature type="region of interest" description="Disordered" evidence="5">
    <location>
        <begin position="1"/>
        <end position="26"/>
    </location>
</feature>
<evidence type="ECO:0000259" key="6">
    <source>
        <dbReference type="PROSITE" id="PS50977"/>
    </source>
</evidence>
<evidence type="ECO:0000256" key="3">
    <source>
        <dbReference type="ARBA" id="ARBA00023163"/>
    </source>
</evidence>
<keyword evidence="3" id="KW-0804">Transcription</keyword>
<evidence type="ECO:0000256" key="1">
    <source>
        <dbReference type="ARBA" id="ARBA00023015"/>
    </source>
</evidence>
<name>A0A1I3K4Q8_9ACTN</name>
<dbReference type="PANTHER" id="PTHR30055:SF234">
    <property type="entry name" value="HTH-TYPE TRANSCRIPTIONAL REGULATOR BETI"/>
    <property type="match status" value="1"/>
</dbReference>
<dbReference type="STRING" id="1005945.SAMN05216561_111136"/>
<feature type="DNA-binding region" description="H-T-H motif" evidence="4">
    <location>
        <begin position="49"/>
        <end position="68"/>
    </location>
</feature>
<evidence type="ECO:0000256" key="5">
    <source>
        <dbReference type="SAM" id="MobiDB-lite"/>
    </source>
</evidence>
<accession>A0A1I3K4Q8</accession>
<protein>
    <submittedName>
        <fullName evidence="7">Transcriptional regulator, TetR family</fullName>
    </submittedName>
</protein>
<dbReference type="PRINTS" id="PR00455">
    <property type="entry name" value="HTHTETR"/>
</dbReference>
<dbReference type="InterPro" id="IPR050109">
    <property type="entry name" value="HTH-type_TetR-like_transc_reg"/>
</dbReference>
<dbReference type="PROSITE" id="PS50977">
    <property type="entry name" value="HTH_TETR_2"/>
    <property type="match status" value="1"/>
</dbReference>
<dbReference type="GO" id="GO:0000976">
    <property type="term" value="F:transcription cis-regulatory region binding"/>
    <property type="evidence" value="ECO:0007669"/>
    <property type="project" value="TreeGrafter"/>
</dbReference>
<evidence type="ECO:0000313" key="8">
    <source>
        <dbReference type="Proteomes" id="UP000198649"/>
    </source>
</evidence>
<dbReference type="AlphaFoldDB" id="A0A1I3K4Q8"/>
<keyword evidence="2 4" id="KW-0238">DNA-binding</keyword>
<dbReference type="PANTHER" id="PTHR30055">
    <property type="entry name" value="HTH-TYPE TRANSCRIPTIONAL REGULATOR RUTR"/>
    <property type="match status" value="1"/>
</dbReference>
<evidence type="ECO:0000256" key="4">
    <source>
        <dbReference type="PROSITE-ProRule" id="PRU00335"/>
    </source>
</evidence>
<keyword evidence="8" id="KW-1185">Reference proteome</keyword>
<evidence type="ECO:0000256" key="2">
    <source>
        <dbReference type="ARBA" id="ARBA00023125"/>
    </source>
</evidence>
<dbReference type="EMBL" id="FOQG01000011">
    <property type="protein sequence ID" value="SFI67491.1"/>
    <property type="molecule type" value="Genomic_DNA"/>
</dbReference>
<proteinExistence type="predicted"/>
<sequence>MPCPGRYREPMSPSPATRRTQGERTAATRARVLDATFDCLLERGHAATTIAEVQERAGVARGTLLHHFPTRASLMVAVVEDVARRRLGVLRAGNPPSSDEAATPSWVRAVTVVRSDLEHPAFLVVLELWVAARTDTALRDALVPVERTVFEAVHRAVTEVVGTTDARVPTLVQFTIDLLTGAAMTGLLGGDRASHELLVRRWVAALPVLLGDADAASWI</sequence>
<dbReference type="Gene3D" id="1.10.357.10">
    <property type="entry name" value="Tetracycline Repressor, domain 2"/>
    <property type="match status" value="1"/>
</dbReference>
<dbReference type="Pfam" id="PF00440">
    <property type="entry name" value="TetR_N"/>
    <property type="match status" value="1"/>
</dbReference>
<organism evidence="7 8">
    <name type="scientific">Nocardioides psychrotolerans</name>
    <dbReference type="NCBI Taxonomy" id="1005945"/>
    <lineage>
        <taxon>Bacteria</taxon>
        <taxon>Bacillati</taxon>
        <taxon>Actinomycetota</taxon>
        <taxon>Actinomycetes</taxon>
        <taxon>Propionibacteriales</taxon>
        <taxon>Nocardioidaceae</taxon>
        <taxon>Nocardioides</taxon>
    </lineage>
</organism>
<gene>
    <name evidence="7" type="ORF">SAMN05216561_111136</name>
</gene>
<keyword evidence="1" id="KW-0805">Transcription regulation</keyword>
<dbReference type="GO" id="GO:0003700">
    <property type="term" value="F:DNA-binding transcription factor activity"/>
    <property type="evidence" value="ECO:0007669"/>
    <property type="project" value="TreeGrafter"/>
</dbReference>